<name>A0A0A2J697_PENEN</name>
<dbReference type="AlphaFoldDB" id="A0A0A2J697"/>
<organism evidence="2 3">
    <name type="scientific">Penicillium expansum</name>
    <name type="common">Blue mold rot fungus</name>
    <dbReference type="NCBI Taxonomy" id="27334"/>
    <lineage>
        <taxon>Eukaryota</taxon>
        <taxon>Fungi</taxon>
        <taxon>Dikarya</taxon>
        <taxon>Ascomycota</taxon>
        <taxon>Pezizomycotina</taxon>
        <taxon>Eurotiomycetes</taxon>
        <taxon>Eurotiomycetidae</taxon>
        <taxon>Eurotiales</taxon>
        <taxon>Aspergillaceae</taxon>
        <taxon>Penicillium</taxon>
    </lineage>
</organism>
<keyword evidence="3" id="KW-1185">Reference proteome</keyword>
<feature type="compositionally biased region" description="Polar residues" evidence="1">
    <location>
        <begin position="641"/>
        <end position="655"/>
    </location>
</feature>
<dbReference type="OrthoDB" id="4498187at2759"/>
<protein>
    <submittedName>
        <fullName evidence="2">Uncharacterized protein</fullName>
    </submittedName>
</protein>
<evidence type="ECO:0000313" key="3">
    <source>
        <dbReference type="Proteomes" id="UP000030143"/>
    </source>
</evidence>
<proteinExistence type="predicted"/>
<evidence type="ECO:0000256" key="1">
    <source>
        <dbReference type="SAM" id="MobiDB-lite"/>
    </source>
</evidence>
<feature type="region of interest" description="Disordered" evidence="1">
    <location>
        <begin position="639"/>
        <end position="673"/>
    </location>
</feature>
<comment type="caution">
    <text evidence="2">The sequence shown here is derived from an EMBL/GenBank/DDBJ whole genome shotgun (WGS) entry which is preliminary data.</text>
</comment>
<dbReference type="HOGENOM" id="CLU_374317_0_0_1"/>
<dbReference type="STRING" id="27334.A0A0A2J697"/>
<dbReference type="GeneID" id="27683020"/>
<sequence length="673" mass="74192">MEAITMEATEPTQFFTDALADVPYDEDPHKALLRLDEWELPESIFRKDGSCLSIWELARANGYRFEGDPDEASGSTFDNAFVELGVDPVVGPATLDHLELDPESSTPIVIDNVTPPSTCPNQQSTIYPLDTLNSLENADLGPPMVVVQLTPTTDATVTPNAPAIIGTAVKVASVTTAPITAAPVTKVAAVTRVAAVNKVATAPTERASVIIGPAVQVTPATAAPVTQATPPINHITQAVPVTNATSVAQCAPSIVGSSALVTPATSGSAIGTVKVFDLPQGKSRPQPDKRPPKQNTKRVPKNKQDDELHKNQKKAKAQSTRRKAKGKTNVAPNTPPQKIAPAPASMTPVTGDTRKAVRFYSQQQHLQIQGLLRSQEQTLRTEWSQLQQHLDHLKQQQPGNQQQLQIHQQQCQLQQQQMMLCRQKIMQYKQTVRQYRDQQKKQHAMQQQLQTAAAHQFQQPTQQMEAVYSTPSNQRMQSVMQQPQQFQAAAAQHVQQPIQQMEAVYPTPPKERMQSMMQQTQQLQAMQAVYSTPSQGRMQSMMQQTQQFQTAAAQQVQQPTQQMQADYPTPPKERMQSMMQQTQQLQASAAQRVQQPTRPMQGVYCTPTKERAQSVSSLSAASPSKRSFQFMESIVPPNFVANPNNHPRWSVSPNGDRTYLGGPQAKKARVSRK</sequence>
<reference evidence="2 3" key="1">
    <citation type="journal article" date="2015" name="Mol. Plant Microbe Interact.">
        <title>Genome, transcriptome, and functional analyses of Penicillium expansum provide new insights into secondary metabolism and pathogenicity.</title>
        <authorList>
            <person name="Ballester A.R."/>
            <person name="Marcet-Houben M."/>
            <person name="Levin E."/>
            <person name="Sela N."/>
            <person name="Selma-Lazaro C."/>
            <person name="Carmona L."/>
            <person name="Wisniewski M."/>
            <person name="Droby S."/>
            <person name="Gonzalez-Candelas L."/>
            <person name="Gabaldon T."/>
        </authorList>
    </citation>
    <scope>NUCLEOTIDE SEQUENCE [LARGE SCALE GENOMIC DNA]</scope>
    <source>
        <strain evidence="2 3">MD-8</strain>
    </source>
</reference>
<dbReference type="VEuPathDB" id="FungiDB:PEXP_079680"/>
<evidence type="ECO:0000313" key="2">
    <source>
        <dbReference type="EMBL" id="KGO49697.1"/>
    </source>
</evidence>
<dbReference type="RefSeq" id="XP_016593086.1">
    <property type="nucleotide sequence ID" value="XM_016747600.1"/>
</dbReference>
<gene>
    <name evidence="2" type="ORF">PEX2_103300</name>
</gene>
<accession>A0A0A2J697</accession>
<feature type="region of interest" description="Disordered" evidence="1">
    <location>
        <begin position="276"/>
        <end position="348"/>
    </location>
</feature>
<dbReference type="Proteomes" id="UP000030143">
    <property type="component" value="Unassembled WGS sequence"/>
</dbReference>
<dbReference type="EMBL" id="JQFZ01000372">
    <property type="protein sequence ID" value="KGO49697.1"/>
    <property type="molecule type" value="Genomic_DNA"/>
</dbReference>
<dbReference type="PhylomeDB" id="A0A0A2J697"/>
<feature type="compositionally biased region" description="Basic residues" evidence="1">
    <location>
        <begin position="311"/>
        <end position="326"/>
    </location>
</feature>